<dbReference type="Pfam" id="PF00353">
    <property type="entry name" value="HemolysinCabind"/>
    <property type="match status" value="5"/>
</dbReference>
<evidence type="ECO:0000256" key="8">
    <source>
        <dbReference type="SAM" id="MobiDB-lite"/>
    </source>
</evidence>
<dbReference type="STRING" id="1123237.Salmuc_02713"/>
<dbReference type="GO" id="GO:0005509">
    <property type="term" value="F:calcium ion binding"/>
    <property type="evidence" value="ECO:0007669"/>
    <property type="project" value="InterPro"/>
</dbReference>
<dbReference type="InterPro" id="IPR011049">
    <property type="entry name" value="Serralysin-like_metalloprot_C"/>
</dbReference>
<feature type="region of interest" description="Disordered" evidence="8">
    <location>
        <begin position="770"/>
        <end position="791"/>
    </location>
</feature>
<dbReference type="SUPFAM" id="SSF51120">
    <property type="entry name" value="beta-Roll"/>
    <property type="match status" value="2"/>
</dbReference>
<keyword evidence="4" id="KW-0800">Toxin</keyword>
<dbReference type="Gene3D" id="2.150.10.10">
    <property type="entry name" value="Serralysin-like metalloprotease, C-terminal"/>
    <property type="match status" value="3"/>
</dbReference>
<dbReference type="GO" id="GO:0016020">
    <property type="term" value="C:membrane"/>
    <property type="evidence" value="ECO:0007669"/>
    <property type="project" value="UniProtKB-SubCell"/>
</dbReference>
<dbReference type="RefSeq" id="WP_021119812.1">
    <property type="nucleotide sequence ID" value="NZ_KE557273.1"/>
</dbReference>
<dbReference type="GO" id="GO:0005576">
    <property type="term" value="C:extracellular region"/>
    <property type="evidence" value="ECO:0007669"/>
    <property type="project" value="UniProtKB-SubCell"/>
</dbReference>
<evidence type="ECO:0000256" key="6">
    <source>
        <dbReference type="ARBA" id="ARBA00023026"/>
    </source>
</evidence>
<comment type="subcellular location">
    <subcellularLocation>
        <location evidence="1">Membrane</location>
    </subcellularLocation>
    <subcellularLocation>
        <location evidence="2">Secreted</location>
    </subcellularLocation>
</comment>
<proteinExistence type="predicted"/>
<evidence type="ECO:0000256" key="7">
    <source>
        <dbReference type="ARBA" id="ARBA00023136"/>
    </source>
</evidence>
<dbReference type="EMBL" id="APVH01000009">
    <property type="protein sequence ID" value="EPX85334.1"/>
    <property type="molecule type" value="Genomic_DNA"/>
</dbReference>
<evidence type="ECO:0008006" key="11">
    <source>
        <dbReference type="Google" id="ProtNLM"/>
    </source>
</evidence>
<accession>S9SGA3</accession>
<keyword evidence="7" id="KW-0472">Membrane</keyword>
<dbReference type="eggNOG" id="COG2931">
    <property type="taxonomic scope" value="Bacteria"/>
</dbReference>
<dbReference type="InterPro" id="IPR003995">
    <property type="entry name" value="RTX_toxin_determinant-A"/>
</dbReference>
<keyword evidence="6" id="KW-0843">Virulence</keyword>
<keyword evidence="10" id="KW-1185">Reference proteome</keyword>
<evidence type="ECO:0000313" key="9">
    <source>
        <dbReference type="EMBL" id="EPX85334.1"/>
    </source>
</evidence>
<dbReference type="PROSITE" id="PS00330">
    <property type="entry name" value="HEMOLYSIN_CALCIUM"/>
    <property type="match status" value="1"/>
</dbReference>
<evidence type="ECO:0000313" key="10">
    <source>
        <dbReference type="Proteomes" id="UP000015347"/>
    </source>
</evidence>
<evidence type="ECO:0000256" key="3">
    <source>
        <dbReference type="ARBA" id="ARBA00022525"/>
    </source>
</evidence>
<dbReference type="InterPro" id="IPR018511">
    <property type="entry name" value="Hemolysin-typ_Ca-bd_CS"/>
</dbReference>
<evidence type="ECO:0000256" key="4">
    <source>
        <dbReference type="ARBA" id="ARBA00022656"/>
    </source>
</evidence>
<dbReference type="GO" id="GO:0090729">
    <property type="term" value="F:toxin activity"/>
    <property type="evidence" value="ECO:0007669"/>
    <property type="project" value="UniProtKB-KW"/>
</dbReference>
<dbReference type="Proteomes" id="UP000015347">
    <property type="component" value="Unassembled WGS sequence"/>
</dbReference>
<evidence type="ECO:0000256" key="5">
    <source>
        <dbReference type="ARBA" id="ARBA00022737"/>
    </source>
</evidence>
<dbReference type="Gene3D" id="3.20.20.80">
    <property type="entry name" value="Glycosidases"/>
    <property type="match status" value="1"/>
</dbReference>
<dbReference type="PANTHER" id="PTHR38340:SF1">
    <property type="entry name" value="S-LAYER PROTEIN"/>
    <property type="match status" value="1"/>
</dbReference>
<sequence length="972" mass="102917">MAPTSSGIGDLPDGRGAGVYFGSQVVAVIEGHTADELFYQTIWIGNFNPGDSGYYDGDDSLEGTPGDDEIFAGAGADALDGMGGDDYLDAQEGDDLVIGTDDEIAEDARGDTLVGGGGDDTLRADAGDIVAGSVGDDTFEIVLLDGAGAPPVTIVDHDGTGETLTLLDAAGEPLPAEAVTTDLEIVASEDGTGAVLVFGGEVIAILEGASADALADPGDWIGNLQPAQSAPFAAPAPAPAPATQSEEAEADTTENTEIVLEGRGALEGAERISADLAVRSATATGLEVTSGLFGGNAVFSVNTDQGAPSENYQLAVDELDIRHLRYPAGQADSGLEEEDGDGYLDIVRMERGADGEMELRDELVEMLDYARDPDGDGRTGDAIQVTLVIPTKAFTIPEYRAYADDIAAFVERAMRDYGDVIEAFEIGNEYWEIGETEYGTKADIAARAIGAGLDAAGIPAGDQPSVVVQMGSPFAGSEFHVSVDDRPFAQRVDSSNQQIIAQLGDEARDVIDGVVEHYYYARPEVEFDDSSGELGFIDRDLSTWTERFDKDLEVWITEWNVRTTNVTEGGMRAASVMLEQVENMVELGTDTAHVWPVKHNTDNDLSGRQQEPPVVDGQDRILNTINGATFDLMSSSLVGLELLELEFNTDEPAVEINAYEGNDRTVVYVASRSLEVVDLDIDFSRLVPEFTAASGVKVGIDLSGDSSDGVHFVPGEGYQTADSVFVKGQRYYYNENDVRARLTDVAFDSATVSLELHPFEVMEITFEIEGGTATPPDETPPGTDADDPLRGTDRVDVIRAGGGDDRIDALAGDDSAYGGDGSDSIYGWSGDDYIKGNAGDDYMSGDRGDDTVLGSDGDDVVRGREGDDVLNGQIGRDRLIGGEGADTVTGWAGGDIFVINEGHLAQGDTITDFEPRQDRIRVSLTGIDGLGDVSIVQRQDGVELRFAAHGRLFLAGDLTAAEVNDPRNFSFG</sequence>
<dbReference type="InterPro" id="IPR017853">
    <property type="entry name" value="GH"/>
</dbReference>
<dbReference type="HOGENOM" id="CLU_269792_0_0_5"/>
<gene>
    <name evidence="9" type="ORF">Salmuc_02713</name>
</gene>
<dbReference type="PRINTS" id="PR01488">
    <property type="entry name" value="RTXTOXINA"/>
</dbReference>
<dbReference type="AlphaFoldDB" id="S9SGA3"/>
<keyword evidence="3" id="KW-0964">Secreted</keyword>
<dbReference type="InterPro" id="IPR050557">
    <property type="entry name" value="RTX_toxin/Mannuronan_C5-epim"/>
</dbReference>
<dbReference type="OrthoDB" id="5242885at2"/>
<protein>
    <recommendedName>
        <fullName evidence="11">Alkaline phosphatase</fullName>
    </recommendedName>
</protein>
<evidence type="ECO:0000256" key="1">
    <source>
        <dbReference type="ARBA" id="ARBA00004370"/>
    </source>
</evidence>
<organism evidence="9 10">
    <name type="scientific">Salipiger mucosus DSM 16094</name>
    <dbReference type="NCBI Taxonomy" id="1123237"/>
    <lineage>
        <taxon>Bacteria</taxon>
        <taxon>Pseudomonadati</taxon>
        <taxon>Pseudomonadota</taxon>
        <taxon>Alphaproteobacteria</taxon>
        <taxon>Rhodobacterales</taxon>
        <taxon>Roseobacteraceae</taxon>
        <taxon>Salipiger</taxon>
    </lineage>
</organism>
<dbReference type="InterPro" id="IPR001343">
    <property type="entry name" value="Hemolysn_Ca-bd"/>
</dbReference>
<keyword evidence="5" id="KW-0677">Repeat</keyword>
<feature type="region of interest" description="Disordered" evidence="8">
    <location>
        <begin position="225"/>
        <end position="256"/>
    </location>
</feature>
<reference evidence="10" key="1">
    <citation type="journal article" date="2014" name="Stand. Genomic Sci.">
        <title>Genome sequence of the exopolysaccharide-producing Salipiger mucosus type strain (DSM 16094(T)), a moderately halophilic member of the Roseobacter clade.</title>
        <authorList>
            <person name="Riedel T."/>
            <person name="Spring S."/>
            <person name="Fiebig A."/>
            <person name="Petersen J."/>
            <person name="Kyrpides N.C."/>
            <person name="Goker M."/>
            <person name="Klenk H.P."/>
        </authorList>
    </citation>
    <scope>NUCLEOTIDE SEQUENCE [LARGE SCALE GENOMIC DNA]</scope>
    <source>
        <strain evidence="10">DSM 16094</strain>
    </source>
</reference>
<dbReference type="SUPFAM" id="SSF51445">
    <property type="entry name" value="(Trans)glycosidases"/>
    <property type="match status" value="1"/>
</dbReference>
<dbReference type="PRINTS" id="PR00313">
    <property type="entry name" value="CABNDNGRPT"/>
</dbReference>
<evidence type="ECO:0000256" key="2">
    <source>
        <dbReference type="ARBA" id="ARBA00004613"/>
    </source>
</evidence>
<dbReference type="PANTHER" id="PTHR38340">
    <property type="entry name" value="S-LAYER PROTEIN"/>
    <property type="match status" value="1"/>
</dbReference>
<name>S9SGA3_9RHOB</name>
<comment type="caution">
    <text evidence="9">The sequence shown here is derived from an EMBL/GenBank/DDBJ whole genome shotgun (WGS) entry which is preliminary data.</text>
</comment>